<accession>A0A8G2CNC1</accession>
<dbReference type="InterPro" id="IPR018647">
    <property type="entry name" value="SLFN_3-like_DNA/RNA_helicase"/>
</dbReference>
<dbReference type="Pfam" id="PF09848">
    <property type="entry name" value="SLFN-g3_helicase"/>
    <property type="match status" value="1"/>
</dbReference>
<feature type="domain" description="Schlafen group 3-like DNA/RNA helicase" evidence="1">
    <location>
        <begin position="239"/>
        <end position="615"/>
    </location>
</feature>
<reference evidence="2 3" key="1">
    <citation type="submission" date="2017-01" db="EMBL/GenBank/DDBJ databases">
        <authorList>
            <person name="Varghese N."/>
            <person name="Submissions S."/>
        </authorList>
    </citation>
    <scope>NUCLEOTIDE SEQUENCE [LARGE SCALE GENOMIC DNA]</scope>
    <source>
        <strain evidence="2 3">ATCC 35905</strain>
    </source>
</reference>
<name>A0A8G2CNC1_ACIRU</name>
<evidence type="ECO:0000259" key="1">
    <source>
        <dbReference type="Pfam" id="PF09848"/>
    </source>
</evidence>
<keyword evidence="3" id="KW-1185">Reference proteome</keyword>
<evidence type="ECO:0000313" key="2">
    <source>
        <dbReference type="EMBL" id="SIR41340.1"/>
    </source>
</evidence>
<dbReference type="RefSeq" id="WP_029313249.1">
    <property type="nucleotide sequence ID" value="NZ_FTNE01000030.1"/>
</dbReference>
<organism evidence="2 3">
    <name type="scientific">Acidiphilium rubrum</name>
    <dbReference type="NCBI Taxonomy" id="526"/>
    <lineage>
        <taxon>Bacteria</taxon>
        <taxon>Pseudomonadati</taxon>
        <taxon>Pseudomonadota</taxon>
        <taxon>Alphaproteobacteria</taxon>
        <taxon>Acetobacterales</taxon>
        <taxon>Acidocellaceae</taxon>
        <taxon>Acidiphilium</taxon>
    </lineage>
</organism>
<evidence type="ECO:0000313" key="3">
    <source>
        <dbReference type="Proteomes" id="UP000186308"/>
    </source>
</evidence>
<comment type="caution">
    <text evidence="2">The sequence shown here is derived from an EMBL/GenBank/DDBJ whole genome shotgun (WGS) entry which is preliminary data.</text>
</comment>
<dbReference type="OrthoDB" id="3193269at2"/>
<gene>
    <name evidence="2" type="ORF">SAMN05421828_13012</name>
</gene>
<protein>
    <submittedName>
        <fullName evidence="2">DUF2075 family protein</fullName>
    </submittedName>
</protein>
<dbReference type="Proteomes" id="UP000186308">
    <property type="component" value="Unassembled WGS sequence"/>
</dbReference>
<dbReference type="EMBL" id="FTNE01000030">
    <property type="protein sequence ID" value="SIR41340.1"/>
    <property type="molecule type" value="Genomic_DNA"/>
</dbReference>
<dbReference type="AlphaFoldDB" id="A0A8G2CNC1"/>
<sequence length="664" mass="72359">MSAWWSGRAASFCQEDPVRIVDHLARRLVETHMVNHEAQIRAWRDQIDLLRAALRTLPDWQVLLEYPLIRLGRRIDAIILTGRAILVVEFKTEAAAFTNADREQVEDYALDLFDFHAGSRAHPIIPVLVARHAPTPAMALPLFWHAIAPVIDANGATLEPLLQTLAAQLPHTQTPLDPHAWEGAPYRPVPTIVEAATMLYRKHGVADIASSRADVTNLTRTTDAIRTAIAAAADAHRYVIVFVTGIPGAGKTLCGLNAVFTAAHQAAFLTGNLPLVHVLRAALARDAKNQGRSARDAAHKLESAIQPLLGFLRDSQPRSDAPHEHVIVFDEAQRAWDADFGRRKFNLPDSEAALFLDIMRRHADWAVIVALVGSGQEINTGEAGLASWGVALAARPDWSIMGPATIIGNADPARCLVASQPAGMTIDPALHLDVSVRQIRSHAAADWVDAVLRHDAAEAARIGRAAGGVPFRITRSLTALRGELRRLSRGSRRAGLVCSADAKRLRADGLSADFPHMDADAVANWFLNAWPDVRASDALELPATQYACQGLELDYVGLCWGGDLVIAPNGASWCARKFRGTKWQTIKRPEAIIWQINTYRVLLSRARYETILFIPPGDAADDTRSPAAFDQVAGFLLRAGATVLEPEPPDASPAPRQAALFDHI</sequence>
<proteinExistence type="predicted"/>